<comment type="caution">
    <text evidence="1">The sequence shown here is derived from an EMBL/GenBank/DDBJ whole genome shotgun (WGS) entry which is preliminary data.</text>
</comment>
<dbReference type="SUPFAM" id="SSF58104">
    <property type="entry name" value="Methyl-accepting chemotaxis protein (MCP) signaling domain"/>
    <property type="match status" value="1"/>
</dbReference>
<accession>A0A7Y0LAJ4</accession>
<dbReference type="EMBL" id="JABBXH010000001">
    <property type="protein sequence ID" value="NMP30787.1"/>
    <property type="molecule type" value="Genomic_DNA"/>
</dbReference>
<organism evidence="1 2">
    <name type="scientific">Thalassotalea algicola</name>
    <dbReference type="NCBI Taxonomy" id="2716224"/>
    <lineage>
        <taxon>Bacteria</taxon>
        <taxon>Pseudomonadati</taxon>
        <taxon>Pseudomonadota</taxon>
        <taxon>Gammaproteobacteria</taxon>
        <taxon>Alteromonadales</taxon>
        <taxon>Colwelliaceae</taxon>
        <taxon>Thalassotalea</taxon>
    </lineage>
</organism>
<name>A0A7Y0LAJ4_9GAMM</name>
<evidence type="ECO:0000313" key="1">
    <source>
        <dbReference type="EMBL" id="NMP30787.1"/>
    </source>
</evidence>
<proteinExistence type="predicted"/>
<evidence type="ECO:0000313" key="2">
    <source>
        <dbReference type="Proteomes" id="UP000568664"/>
    </source>
</evidence>
<gene>
    <name evidence="1" type="ORF">HII17_04355</name>
</gene>
<reference evidence="1 2" key="1">
    <citation type="submission" date="2020-04" db="EMBL/GenBank/DDBJ databases">
        <title>Thalassotalea sp. M1531, isolated from the surface of marine red alga.</title>
        <authorList>
            <person name="Pang L."/>
            <person name="Lu D.-C."/>
        </authorList>
    </citation>
    <scope>NUCLEOTIDE SEQUENCE [LARGE SCALE GENOMIC DNA]</scope>
    <source>
        <strain evidence="1 2">M1531</strain>
    </source>
</reference>
<sequence length="162" mass="17678">MRAGESAAGFKPLTDFIDQLAKVTISSSQKINSIAAKLSKTSSNKVRVDSAITHFEKAYRISGYQGQILCLNDIYNEIQDNQNQLQTAYVNELASLSNELEMLSLELRTAIILATLSRVEASQAGSLYQDSLINVADNVESSALSIKALIYESQKLAQGLET</sequence>
<dbReference type="AlphaFoldDB" id="A0A7Y0LAJ4"/>
<dbReference type="Proteomes" id="UP000568664">
    <property type="component" value="Unassembled WGS sequence"/>
</dbReference>
<protein>
    <recommendedName>
        <fullName evidence="3">Chemotaxis protein</fullName>
    </recommendedName>
</protein>
<keyword evidence="2" id="KW-1185">Reference proteome</keyword>
<evidence type="ECO:0008006" key="3">
    <source>
        <dbReference type="Google" id="ProtNLM"/>
    </source>
</evidence>
<dbReference type="RefSeq" id="WP_169074063.1">
    <property type="nucleotide sequence ID" value="NZ_JABBXH010000001.1"/>
</dbReference>